<evidence type="ECO:0000256" key="3">
    <source>
        <dbReference type="SAM" id="MobiDB-lite"/>
    </source>
</evidence>
<evidence type="ECO:0000256" key="4">
    <source>
        <dbReference type="SAM" id="Phobius"/>
    </source>
</evidence>
<feature type="compositionally biased region" description="Low complexity" evidence="3">
    <location>
        <begin position="238"/>
        <end position="259"/>
    </location>
</feature>
<dbReference type="PANTHER" id="PTHR46093:SF18">
    <property type="entry name" value="FIBRONECTIN TYPE-III DOMAIN-CONTAINING PROTEIN"/>
    <property type="match status" value="1"/>
</dbReference>
<evidence type="ECO:0000256" key="1">
    <source>
        <dbReference type="ARBA" id="ARBA00022441"/>
    </source>
</evidence>
<keyword evidence="1" id="KW-0880">Kelch repeat</keyword>
<organism evidence="5 6">
    <name type="scientific">Linnemannia hyalina</name>
    <dbReference type="NCBI Taxonomy" id="64524"/>
    <lineage>
        <taxon>Eukaryota</taxon>
        <taxon>Fungi</taxon>
        <taxon>Fungi incertae sedis</taxon>
        <taxon>Mucoromycota</taxon>
        <taxon>Mortierellomycotina</taxon>
        <taxon>Mortierellomycetes</taxon>
        <taxon>Mortierellales</taxon>
        <taxon>Mortierellaceae</taxon>
        <taxon>Linnemannia</taxon>
    </lineage>
</organism>
<reference evidence="5" key="1">
    <citation type="submission" date="2021-06" db="EMBL/GenBank/DDBJ databases">
        <title>Genome Sequence of Mortierella hyaline Strain SCG-10, a Cold-Adapted, Nitrate-Reducing Fungus Isolated from Soil in Minnesota, USA.</title>
        <authorList>
            <person name="Aldossari N."/>
        </authorList>
    </citation>
    <scope>NUCLEOTIDE SEQUENCE</scope>
    <source>
        <strain evidence="5">SCG-10</strain>
    </source>
</reference>
<dbReference type="AlphaFoldDB" id="A0A9P7XXB4"/>
<dbReference type="Proteomes" id="UP000707451">
    <property type="component" value="Unassembled WGS sequence"/>
</dbReference>
<dbReference type="InterPro" id="IPR015915">
    <property type="entry name" value="Kelch-typ_b-propeller"/>
</dbReference>
<evidence type="ECO:0000313" key="6">
    <source>
        <dbReference type="Proteomes" id="UP000707451"/>
    </source>
</evidence>
<evidence type="ECO:0000256" key="2">
    <source>
        <dbReference type="ARBA" id="ARBA00022737"/>
    </source>
</evidence>
<dbReference type="PANTHER" id="PTHR46093">
    <property type="entry name" value="ACYL-COA-BINDING DOMAIN-CONTAINING PROTEIN 5"/>
    <property type="match status" value="1"/>
</dbReference>
<protein>
    <recommendedName>
        <fullName evidence="7">Galactose oxidase</fullName>
    </recommendedName>
</protein>
<feature type="transmembrane region" description="Helical" evidence="4">
    <location>
        <begin position="266"/>
        <end position="290"/>
    </location>
</feature>
<comment type="caution">
    <text evidence="5">The sequence shown here is derived from an EMBL/GenBank/DDBJ whole genome shotgun (WGS) entry which is preliminary data.</text>
</comment>
<keyword evidence="4" id="KW-0812">Transmembrane</keyword>
<dbReference type="SUPFAM" id="SSF117281">
    <property type="entry name" value="Kelch motif"/>
    <property type="match status" value="1"/>
</dbReference>
<feature type="region of interest" description="Disordered" evidence="3">
    <location>
        <begin position="235"/>
        <end position="262"/>
    </location>
</feature>
<proteinExistence type="predicted"/>
<accession>A0A9P7XXB4</accession>
<keyword evidence="4" id="KW-0472">Membrane</keyword>
<evidence type="ECO:0008006" key="7">
    <source>
        <dbReference type="Google" id="ProtNLM"/>
    </source>
</evidence>
<keyword evidence="4" id="KW-1133">Transmembrane helix</keyword>
<dbReference type="Gene3D" id="2.120.10.80">
    <property type="entry name" value="Kelch-type beta propeller"/>
    <property type="match status" value="1"/>
</dbReference>
<keyword evidence="2" id="KW-0677">Repeat</keyword>
<name>A0A9P7XXB4_9FUNG</name>
<sequence length="447" mass="48385">MPMSVSSDNQEVTYFGTDGNMSVWNKASNSWGNASPICPSPTTVTPTMFNTRGGNQSAVKDPATGRVYIPHGANNGTQMLTYLESSCSGENMPANSTGKYSAWNEAKGALYMLGTMTGATETSMWMFSPLSRAWSSIPMQGELVPLFNGSCMVSYGDKLIVFGGTSNKANMNNDIFILDTNTNLWSKGAKPSRIRQGMACAAGGDYFVVWSGYVDGLPLADTLFYNIKTNKWVDEDSTPSGSGNNPSTPSNNPSTSNDSASKSPGISAFTIGQIIAGVVVAVFIVGFLIFRHRRRKQIVANNNRSDSQDALKLHSMTFRPDTSNASFVSKAQMDVPVAVYATYAPRPFTSPQFPTTHDQQQYHIMAEHLPAIPTTPATPAIPAAATLGRFVSTHGNNRSSHRPHLLLVVPKICHHFPVTPKVCNFFPVTLKIEATIMTKEEEVVVLL</sequence>
<evidence type="ECO:0000313" key="5">
    <source>
        <dbReference type="EMBL" id="KAG9067918.1"/>
    </source>
</evidence>
<dbReference type="Pfam" id="PF24681">
    <property type="entry name" value="Kelch_KLHDC2_KLHL20_DRC7"/>
    <property type="match status" value="1"/>
</dbReference>
<gene>
    <name evidence="5" type="ORF">KI688_011509</name>
</gene>
<keyword evidence="6" id="KW-1185">Reference proteome</keyword>
<dbReference type="EMBL" id="JAHRHY010000007">
    <property type="protein sequence ID" value="KAG9067918.1"/>
    <property type="molecule type" value="Genomic_DNA"/>
</dbReference>
<dbReference type="OrthoDB" id="2346905at2759"/>